<accession>A0A1F5MG10</accession>
<dbReference type="EMBL" id="MFDT01000070">
    <property type="protein sequence ID" value="OGE64306.1"/>
    <property type="molecule type" value="Genomic_DNA"/>
</dbReference>
<evidence type="ECO:0000313" key="1">
    <source>
        <dbReference type="EMBL" id="OGE64306.1"/>
    </source>
</evidence>
<evidence type="ECO:0008006" key="3">
    <source>
        <dbReference type="Google" id="ProtNLM"/>
    </source>
</evidence>
<evidence type="ECO:0000313" key="2">
    <source>
        <dbReference type="Proteomes" id="UP000178859"/>
    </source>
</evidence>
<sequence>MAIQWYKRSDSFLRDTAPRISFRKEHIGYNAVFVKVANLNQYNRVRIGIDYDTYEIYFQFLSQDENDKNTEGKFTDTLACYPDNPNDLTKSTGAQKLYEHNALLRNLSEDENHRQFAVQQNSTDPSLWFAQLHPTFEYTVKSNADPKSLRGIYRYLNNRDVVYIGKGVIESRLNSPQRTKWVYDTIEYSIVNDSQKQFEFEHLWIERYKEEHNGKLPFYNQNSGRGH</sequence>
<dbReference type="AlphaFoldDB" id="A0A1F5MG10"/>
<protein>
    <recommendedName>
        <fullName evidence="3">GIY-YIG domain-containing protein</fullName>
    </recommendedName>
</protein>
<organism evidence="1 2">
    <name type="scientific">Candidatus Daviesbacteria bacterium RIFCSPLOWO2_02_FULL_36_7</name>
    <dbReference type="NCBI Taxonomy" id="1797792"/>
    <lineage>
        <taxon>Bacteria</taxon>
        <taxon>Candidatus Daviesiibacteriota</taxon>
    </lineage>
</organism>
<proteinExistence type="predicted"/>
<gene>
    <name evidence="1" type="ORF">A3I48_03710</name>
</gene>
<comment type="caution">
    <text evidence="1">The sequence shown here is derived from an EMBL/GenBank/DDBJ whole genome shotgun (WGS) entry which is preliminary data.</text>
</comment>
<dbReference type="Proteomes" id="UP000178859">
    <property type="component" value="Unassembled WGS sequence"/>
</dbReference>
<reference evidence="1 2" key="1">
    <citation type="journal article" date="2016" name="Nat. Commun.">
        <title>Thousands of microbial genomes shed light on interconnected biogeochemical processes in an aquifer system.</title>
        <authorList>
            <person name="Anantharaman K."/>
            <person name="Brown C.T."/>
            <person name="Hug L.A."/>
            <person name="Sharon I."/>
            <person name="Castelle C.J."/>
            <person name="Probst A.J."/>
            <person name="Thomas B.C."/>
            <person name="Singh A."/>
            <person name="Wilkins M.J."/>
            <person name="Karaoz U."/>
            <person name="Brodie E.L."/>
            <person name="Williams K.H."/>
            <person name="Hubbard S.S."/>
            <person name="Banfield J.F."/>
        </authorList>
    </citation>
    <scope>NUCLEOTIDE SEQUENCE [LARGE SCALE GENOMIC DNA]</scope>
</reference>
<name>A0A1F5MG10_9BACT</name>